<dbReference type="OrthoDB" id="9840052at2"/>
<keyword evidence="3" id="KW-1185">Reference proteome</keyword>
<accession>A3K0F5</accession>
<dbReference type="Proteomes" id="UP000005713">
    <property type="component" value="Unassembled WGS sequence"/>
</dbReference>
<dbReference type="EC" id="6.3.4.2" evidence="2"/>
<keyword evidence="2" id="KW-0436">Ligase</keyword>
<comment type="caution">
    <text evidence="2">The sequence shown here is derived from an EMBL/GenBank/DDBJ whole genome shotgun (WGS) entry which is preliminary data.</text>
</comment>
<organism evidence="2 3">
    <name type="scientific">Sagittula stellata (strain ATCC 700073 / DSM 11524 / E-37)</name>
    <dbReference type="NCBI Taxonomy" id="388399"/>
    <lineage>
        <taxon>Bacteria</taxon>
        <taxon>Pseudomonadati</taxon>
        <taxon>Pseudomonadota</taxon>
        <taxon>Alphaproteobacteria</taxon>
        <taxon>Rhodobacterales</taxon>
        <taxon>Roseobacteraceae</taxon>
        <taxon>Sagittula</taxon>
    </lineage>
</organism>
<gene>
    <name evidence="2" type="ORF">SSE37_23549</name>
</gene>
<evidence type="ECO:0000313" key="3">
    <source>
        <dbReference type="Proteomes" id="UP000005713"/>
    </source>
</evidence>
<protein>
    <submittedName>
        <fullName evidence="2">CTP synthetase</fullName>
        <ecNumber evidence="2">6.3.4.2</ecNumber>
    </submittedName>
</protein>
<proteinExistence type="predicted"/>
<dbReference type="EMBL" id="AAYA01000003">
    <property type="protein sequence ID" value="EBA09270.1"/>
    <property type="molecule type" value="Genomic_DNA"/>
</dbReference>
<dbReference type="GO" id="GO:0003883">
    <property type="term" value="F:CTP synthase activity"/>
    <property type="evidence" value="ECO:0007669"/>
    <property type="project" value="UniProtKB-EC"/>
</dbReference>
<sequence length="86" mass="9286">MFRKVLDIVLCSTVVLGFSAGAVASLTRADMHALSDYMISSSGFTCVEVKAVAPTPTQHVYRVSCDNGTGKQVYVINARTGEVWRT</sequence>
<evidence type="ECO:0000256" key="1">
    <source>
        <dbReference type="SAM" id="SignalP"/>
    </source>
</evidence>
<dbReference type="RefSeq" id="WP_005856802.1">
    <property type="nucleotide sequence ID" value="NZ_AAYA01000003.1"/>
</dbReference>
<name>A3K0F5_SAGS3</name>
<feature type="signal peptide" evidence="1">
    <location>
        <begin position="1"/>
        <end position="24"/>
    </location>
</feature>
<feature type="chain" id="PRO_5002654776" evidence="1">
    <location>
        <begin position="25"/>
        <end position="86"/>
    </location>
</feature>
<dbReference type="AlphaFoldDB" id="A3K0F5"/>
<keyword evidence="1" id="KW-0732">Signal</keyword>
<reference evidence="2 3" key="1">
    <citation type="submission" date="2006-06" db="EMBL/GenBank/DDBJ databases">
        <authorList>
            <person name="Moran M.A."/>
            <person name="Ferriera S."/>
            <person name="Johnson J."/>
            <person name="Kravitz S."/>
            <person name="Beeson K."/>
            <person name="Sutton G."/>
            <person name="Rogers Y.-H."/>
            <person name="Friedman R."/>
            <person name="Frazier M."/>
            <person name="Venter J.C."/>
        </authorList>
    </citation>
    <scope>NUCLEOTIDE SEQUENCE [LARGE SCALE GENOMIC DNA]</scope>
    <source>
        <strain evidence="2 3">E-37</strain>
    </source>
</reference>
<evidence type="ECO:0000313" key="2">
    <source>
        <dbReference type="EMBL" id="EBA09270.1"/>
    </source>
</evidence>